<organism evidence="2 3">
    <name type="scientific">Parasponia andersonii</name>
    <name type="common">Sponia andersonii</name>
    <dbReference type="NCBI Taxonomy" id="3476"/>
    <lineage>
        <taxon>Eukaryota</taxon>
        <taxon>Viridiplantae</taxon>
        <taxon>Streptophyta</taxon>
        <taxon>Embryophyta</taxon>
        <taxon>Tracheophyta</taxon>
        <taxon>Spermatophyta</taxon>
        <taxon>Magnoliopsida</taxon>
        <taxon>eudicotyledons</taxon>
        <taxon>Gunneridae</taxon>
        <taxon>Pentapetalae</taxon>
        <taxon>rosids</taxon>
        <taxon>fabids</taxon>
        <taxon>Rosales</taxon>
        <taxon>Cannabaceae</taxon>
        <taxon>Parasponia</taxon>
    </lineage>
</organism>
<evidence type="ECO:0000313" key="3">
    <source>
        <dbReference type="Proteomes" id="UP000237105"/>
    </source>
</evidence>
<evidence type="ECO:0000256" key="1">
    <source>
        <dbReference type="SAM" id="MobiDB-lite"/>
    </source>
</evidence>
<proteinExistence type="predicted"/>
<comment type="caution">
    <text evidence="2">The sequence shown here is derived from an EMBL/GenBank/DDBJ whole genome shotgun (WGS) entry which is preliminary data.</text>
</comment>
<keyword evidence="3" id="KW-1185">Reference proteome</keyword>
<dbReference type="Proteomes" id="UP000237105">
    <property type="component" value="Unassembled WGS sequence"/>
</dbReference>
<gene>
    <name evidence="2" type="ORF">PanWU01x14_255250</name>
</gene>
<protein>
    <submittedName>
        <fullName evidence="2">Uncharacterized protein</fullName>
    </submittedName>
</protein>
<dbReference type="EMBL" id="JXTB01000321">
    <property type="protein sequence ID" value="PON45930.1"/>
    <property type="molecule type" value="Genomic_DNA"/>
</dbReference>
<evidence type="ECO:0000313" key="2">
    <source>
        <dbReference type="EMBL" id="PON45930.1"/>
    </source>
</evidence>
<reference evidence="3" key="1">
    <citation type="submission" date="2016-06" db="EMBL/GenBank/DDBJ databases">
        <title>Parallel loss of symbiosis genes in relatives of nitrogen-fixing non-legume Parasponia.</title>
        <authorList>
            <person name="Van Velzen R."/>
            <person name="Holmer R."/>
            <person name="Bu F."/>
            <person name="Rutten L."/>
            <person name="Van Zeijl A."/>
            <person name="Liu W."/>
            <person name="Santuari L."/>
            <person name="Cao Q."/>
            <person name="Sharma T."/>
            <person name="Shen D."/>
            <person name="Roswanjaya Y."/>
            <person name="Wardhani T."/>
            <person name="Kalhor M.S."/>
            <person name="Jansen J."/>
            <person name="Van den Hoogen J."/>
            <person name="Gungor B."/>
            <person name="Hartog M."/>
            <person name="Hontelez J."/>
            <person name="Verver J."/>
            <person name="Yang W.-C."/>
            <person name="Schijlen E."/>
            <person name="Repin R."/>
            <person name="Schilthuizen M."/>
            <person name="Schranz E."/>
            <person name="Heidstra R."/>
            <person name="Miyata K."/>
            <person name="Fedorova E."/>
            <person name="Kohlen W."/>
            <person name="Bisseling T."/>
            <person name="Smit S."/>
            <person name="Geurts R."/>
        </authorList>
    </citation>
    <scope>NUCLEOTIDE SEQUENCE [LARGE SCALE GENOMIC DNA]</scope>
    <source>
        <strain evidence="3">cv. WU1-14</strain>
    </source>
</reference>
<feature type="region of interest" description="Disordered" evidence="1">
    <location>
        <begin position="68"/>
        <end position="94"/>
    </location>
</feature>
<dbReference type="AlphaFoldDB" id="A0A2P5BAX5"/>
<accession>A0A2P5BAX5</accession>
<name>A0A2P5BAX5_PARAD</name>
<sequence length="94" mass="9941">MLHLMLSYSVVLIPSSNPLCRLSDIFNIIVDGPDIKATRVCIILRSGHRVVLMRQGRLIVRHGSRLIIGGGGGGGGGGRKGSSSLAEEKNGQYG</sequence>
<feature type="compositionally biased region" description="Gly residues" evidence="1">
    <location>
        <begin position="68"/>
        <end position="80"/>
    </location>
</feature>